<keyword evidence="1" id="KW-0732">Signal</keyword>
<dbReference type="EMBL" id="FJOG01000012">
    <property type="protein sequence ID" value="CZR58865.1"/>
    <property type="molecule type" value="Genomic_DNA"/>
</dbReference>
<proteinExistence type="predicted"/>
<dbReference type="Pfam" id="PF16862">
    <property type="entry name" value="Glyco_hydro_79C"/>
    <property type="match status" value="1"/>
</dbReference>
<dbReference type="SUPFAM" id="SSF51445">
    <property type="entry name" value="(Trans)glycosidases"/>
    <property type="match status" value="1"/>
</dbReference>
<name>A0A1L7X1F3_9HELO</name>
<dbReference type="InterPro" id="IPR031728">
    <property type="entry name" value="GlcAase_C"/>
</dbReference>
<dbReference type="PANTHER" id="PTHR36183:SF2">
    <property type="entry name" value="BETA-GLUCURONIDASE C-TERMINAL DOMAIN-CONTAINING PROTEIN"/>
    <property type="match status" value="1"/>
</dbReference>
<protein>
    <recommendedName>
        <fullName evidence="2">Beta-glucuronidase C-terminal domain-containing protein</fullName>
    </recommendedName>
</protein>
<dbReference type="InterPro" id="IPR052974">
    <property type="entry name" value="GH79_Enzymes"/>
</dbReference>
<evidence type="ECO:0000259" key="2">
    <source>
        <dbReference type="Pfam" id="PF16862"/>
    </source>
</evidence>
<dbReference type="InterPro" id="IPR017853">
    <property type="entry name" value="GH"/>
</dbReference>
<dbReference type="AlphaFoldDB" id="A0A1L7X1F3"/>
<dbReference type="PANTHER" id="PTHR36183">
    <property type="entry name" value="BETA-GLUCURONIDASE"/>
    <property type="match status" value="1"/>
</dbReference>
<sequence length="510" mass="55488">MSHLPLTKILSSFTLAGIIVESHSVPIEPPVYVPCGASQIVDHTFVSFAIQASSFTNITGSHSHPNHFSQNLIETIANKTNSRPMIRVGGTNGDHSRFDEHQSEAITIPPSQVGKTIPSNLTIGPTFFEGFSNLPFAQWVFSAPFVAMNLTNCISMTKLAVQNIGSGVLNAIEIGNEPDLYVRDGDKPSSWSVQDYVTEWLTFTSAVCKAIGFESKKIFQAAALATPYDPEWDIVNLFRDDINTGEIVKSYAEHQYEVTAGEGPGLQATLMNHSFIINGLQQYKHTVNYLQRYHSDIGFVLGEQGRFYPAGADGNTNLLGVFGSALWTIDYSLYSMCINVTRINWQQGIAFGCAGWYPIPFNGLPPAVRAPYYGYVFVADFIGTSSNVKVVDLDLGLDMVAVYAGYQDGQLEKVAVINFQVYESENGNRTEKTVRFKVPEGVNSVEVKTLTGPGASSIDGAFTWGGMSWAYESGGMGIQAVNDTKIVDVKDCVASVAVGATEAVLITLQR</sequence>
<dbReference type="Gene3D" id="3.20.20.80">
    <property type="entry name" value="Glycosidases"/>
    <property type="match status" value="1"/>
</dbReference>
<organism evidence="3 4">
    <name type="scientific">Phialocephala subalpina</name>
    <dbReference type="NCBI Taxonomy" id="576137"/>
    <lineage>
        <taxon>Eukaryota</taxon>
        <taxon>Fungi</taxon>
        <taxon>Dikarya</taxon>
        <taxon>Ascomycota</taxon>
        <taxon>Pezizomycotina</taxon>
        <taxon>Leotiomycetes</taxon>
        <taxon>Helotiales</taxon>
        <taxon>Mollisiaceae</taxon>
        <taxon>Phialocephala</taxon>
        <taxon>Phialocephala fortinii species complex</taxon>
    </lineage>
</organism>
<reference evidence="3 4" key="1">
    <citation type="submission" date="2016-03" db="EMBL/GenBank/DDBJ databases">
        <authorList>
            <person name="Ploux O."/>
        </authorList>
    </citation>
    <scope>NUCLEOTIDE SEQUENCE [LARGE SCALE GENOMIC DNA]</scope>
    <source>
        <strain evidence="3 4">UAMH 11012</strain>
    </source>
</reference>
<evidence type="ECO:0000313" key="4">
    <source>
        <dbReference type="Proteomes" id="UP000184330"/>
    </source>
</evidence>
<feature type="chain" id="PRO_5012250755" description="Beta-glucuronidase C-terminal domain-containing protein" evidence="1">
    <location>
        <begin position="25"/>
        <end position="510"/>
    </location>
</feature>
<gene>
    <name evidence="3" type="ORF">PAC_08757</name>
</gene>
<keyword evidence="4" id="KW-1185">Reference proteome</keyword>
<dbReference type="Proteomes" id="UP000184330">
    <property type="component" value="Unassembled WGS sequence"/>
</dbReference>
<feature type="signal peptide" evidence="1">
    <location>
        <begin position="1"/>
        <end position="24"/>
    </location>
</feature>
<evidence type="ECO:0000313" key="3">
    <source>
        <dbReference type="EMBL" id="CZR58865.1"/>
    </source>
</evidence>
<dbReference type="OrthoDB" id="3491192at2759"/>
<feature type="domain" description="Beta-glucuronidase C-terminal" evidence="2">
    <location>
        <begin position="403"/>
        <end position="505"/>
    </location>
</feature>
<evidence type="ECO:0000256" key="1">
    <source>
        <dbReference type="SAM" id="SignalP"/>
    </source>
</evidence>
<accession>A0A1L7X1F3</accession>